<dbReference type="EMBL" id="JAWDGP010004927">
    <property type="protein sequence ID" value="KAK3761206.1"/>
    <property type="molecule type" value="Genomic_DNA"/>
</dbReference>
<dbReference type="Proteomes" id="UP001283361">
    <property type="component" value="Unassembled WGS sequence"/>
</dbReference>
<organism evidence="1 2">
    <name type="scientific">Elysia crispata</name>
    <name type="common">lettuce slug</name>
    <dbReference type="NCBI Taxonomy" id="231223"/>
    <lineage>
        <taxon>Eukaryota</taxon>
        <taxon>Metazoa</taxon>
        <taxon>Spiralia</taxon>
        <taxon>Lophotrochozoa</taxon>
        <taxon>Mollusca</taxon>
        <taxon>Gastropoda</taxon>
        <taxon>Heterobranchia</taxon>
        <taxon>Euthyneura</taxon>
        <taxon>Panpulmonata</taxon>
        <taxon>Sacoglossa</taxon>
        <taxon>Placobranchoidea</taxon>
        <taxon>Plakobranchidae</taxon>
        <taxon>Elysia</taxon>
    </lineage>
</organism>
<evidence type="ECO:0000313" key="1">
    <source>
        <dbReference type="EMBL" id="KAK3761206.1"/>
    </source>
</evidence>
<keyword evidence="2" id="KW-1185">Reference proteome</keyword>
<gene>
    <name evidence="1" type="ORF">RRG08_022606</name>
</gene>
<evidence type="ECO:0000313" key="2">
    <source>
        <dbReference type="Proteomes" id="UP001283361"/>
    </source>
</evidence>
<dbReference type="AlphaFoldDB" id="A0AAE1D8H3"/>
<name>A0AAE1D8H3_9GAST</name>
<sequence>MTKSVSAIFQVNDQGQRAQHSTGQRRTEVAQACWGSHVRRSSSHLLSMTTHSISLSITLIELGFTLLLDQLVRLAYSLVWIQTTYLGQYQSPILVYYMKTFTPGNTSRRLADNKLGPGIDIGQLVTYFNYF</sequence>
<proteinExistence type="predicted"/>
<accession>A0AAE1D8H3</accession>
<protein>
    <submittedName>
        <fullName evidence="1">Uncharacterized protein</fullName>
    </submittedName>
</protein>
<reference evidence="1" key="1">
    <citation type="journal article" date="2023" name="G3 (Bethesda)">
        <title>A reference genome for the long-term kleptoplast-retaining sea slug Elysia crispata morphotype clarki.</title>
        <authorList>
            <person name="Eastman K.E."/>
            <person name="Pendleton A.L."/>
            <person name="Shaikh M.A."/>
            <person name="Suttiyut T."/>
            <person name="Ogas R."/>
            <person name="Tomko P."/>
            <person name="Gavelis G."/>
            <person name="Widhalm J.R."/>
            <person name="Wisecaver J.H."/>
        </authorList>
    </citation>
    <scope>NUCLEOTIDE SEQUENCE</scope>
    <source>
        <strain evidence="1">ECLA1</strain>
    </source>
</reference>
<comment type="caution">
    <text evidence="1">The sequence shown here is derived from an EMBL/GenBank/DDBJ whole genome shotgun (WGS) entry which is preliminary data.</text>
</comment>